<accession>A0A7S2K9J2</accession>
<gene>
    <name evidence="2" type="ORF">LDAN0321_LOCUS7189</name>
</gene>
<proteinExistence type="predicted"/>
<feature type="transmembrane region" description="Helical" evidence="1">
    <location>
        <begin position="289"/>
        <end position="307"/>
    </location>
</feature>
<keyword evidence="1" id="KW-1133">Transmembrane helix</keyword>
<evidence type="ECO:0008006" key="3">
    <source>
        <dbReference type="Google" id="ProtNLM"/>
    </source>
</evidence>
<evidence type="ECO:0000313" key="2">
    <source>
        <dbReference type="EMBL" id="CAD9570372.1"/>
    </source>
</evidence>
<dbReference type="AlphaFoldDB" id="A0A7S2K9J2"/>
<organism evidence="2">
    <name type="scientific">Leptocylindrus danicus</name>
    <dbReference type="NCBI Taxonomy" id="163516"/>
    <lineage>
        <taxon>Eukaryota</taxon>
        <taxon>Sar</taxon>
        <taxon>Stramenopiles</taxon>
        <taxon>Ochrophyta</taxon>
        <taxon>Bacillariophyta</taxon>
        <taxon>Coscinodiscophyceae</taxon>
        <taxon>Chaetocerotophycidae</taxon>
        <taxon>Leptocylindrales</taxon>
        <taxon>Leptocylindraceae</taxon>
        <taxon>Leptocylindrus</taxon>
    </lineage>
</organism>
<reference evidence="2" key="1">
    <citation type="submission" date="2021-01" db="EMBL/GenBank/DDBJ databases">
        <authorList>
            <person name="Corre E."/>
            <person name="Pelletier E."/>
            <person name="Niang G."/>
            <person name="Scheremetjew M."/>
            <person name="Finn R."/>
            <person name="Kale V."/>
            <person name="Holt S."/>
            <person name="Cochrane G."/>
            <person name="Meng A."/>
            <person name="Brown T."/>
            <person name="Cohen L."/>
        </authorList>
    </citation>
    <scope>NUCLEOTIDE SEQUENCE</scope>
    <source>
        <strain evidence="2">B650</strain>
    </source>
</reference>
<sequence length="325" mass="37641">MGIDCNDGLLRQDFYNSSKSSVDATFVFSGQLLPQDGVDILVNEWSNVFCRSNATGNDLAARLIVHTTKERGYSNEVIRRMEDIVRKCGNIEWKHGVTLARDEYLSMIESSRVYISAARSDYARVQIIEAMALGLSVITPLGGTALDDYIIRKDGKPFANVYPVEVKKARTPCFNSNLGALEQNHCKGETCNCESLKDYFPSWFQINRYQLRAQMQKVYDDIRQTKSLRKDTLQSRHHALKSCWSSLQETYYQQILDAVHSENQKSISVPVEHEYRCFQRPPQRRLPRIMPLMLMMLIVLAFCWKIFGSRLKRNWRRKNEALKNY</sequence>
<evidence type="ECO:0000256" key="1">
    <source>
        <dbReference type="SAM" id="Phobius"/>
    </source>
</evidence>
<keyword evidence="1" id="KW-0812">Transmembrane</keyword>
<keyword evidence="1" id="KW-0472">Membrane</keyword>
<dbReference type="EMBL" id="HBGY01011339">
    <property type="protein sequence ID" value="CAD9570372.1"/>
    <property type="molecule type" value="Transcribed_RNA"/>
</dbReference>
<dbReference type="Gene3D" id="3.40.50.2000">
    <property type="entry name" value="Glycogen Phosphorylase B"/>
    <property type="match status" value="1"/>
</dbReference>
<dbReference type="Pfam" id="PF13692">
    <property type="entry name" value="Glyco_trans_1_4"/>
    <property type="match status" value="1"/>
</dbReference>
<name>A0A7S2K9J2_9STRA</name>
<protein>
    <recommendedName>
        <fullName evidence="3">Glycosyl transferase family 1 domain-containing protein</fullName>
    </recommendedName>
</protein>